<dbReference type="CDD" id="cd03349">
    <property type="entry name" value="LbH_XAT"/>
    <property type="match status" value="1"/>
</dbReference>
<organism evidence="2 3">
    <name type="scientific">Neptuniibacter caesariensis</name>
    <dbReference type="NCBI Taxonomy" id="207954"/>
    <lineage>
        <taxon>Bacteria</taxon>
        <taxon>Pseudomonadati</taxon>
        <taxon>Pseudomonadota</taxon>
        <taxon>Gammaproteobacteria</taxon>
        <taxon>Oceanospirillales</taxon>
        <taxon>Oceanospirillaceae</taxon>
        <taxon>Neptuniibacter</taxon>
    </lineage>
</organism>
<evidence type="ECO:0008006" key="4">
    <source>
        <dbReference type="Google" id="ProtNLM"/>
    </source>
</evidence>
<dbReference type="EMBL" id="AAOW01000028">
    <property type="protein sequence ID" value="EAR59932.1"/>
    <property type="molecule type" value="Genomic_DNA"/>
</dbReference>
<comment type="similarity">
    <text evidence="1">Belongs to the transferase hexapeptide repeat family.</text>
</comment>
<evidence type="ECO:0000256" key="1">
    <source>
        <dbReference type="ARBA" id="ARBA00007274"/>
    </source>
</evidence>
<dbReference type="AlphaFoldDB" id="A0A7U8GR81"/>
<evidence type="ECO:0000313" key="2">
    <source>
        <dbReference type="EMBL" id="EAR59932.1"/>
    </source>
</evidence>
<dbReference type="RefSeq" id="WP_007020868.1">
    <property type="nucleotide sequence ID" value="NZ_CH724125.1"/>
</dbReference>
<dbReference type="PANTHER" id="PTHR43300:SF11">
    <property type="entry name" value="ACETYLTRANSFERASE RV3034C-RELATED"/>
    <property type="match status" value="1"/>
</dbReference>
<gene>
    <name evidence="2" type="ORF">MED92_16015</name>
</gene>
<dbReference type="Pfam" id="PF00132">
    <property type="entry name" value="Hexapep"/>
    <property type="match status" value="1"/>
</dbReference>
<dbReference type="Proteomes" id="UP000002171">
    <property type="component" value="Unassembled WGS sequence"/>
</dbReference>
<dbReference type="OrthoDB" id="9815592at2"/>
<dbReference type="SUPFAM" id="SSF51161">
    <property type="entry name" value="Trimeric LpxA-like enzymes"/>
    <property type="match status" value="1"/>
</dbReference>
<comment type="caution">
    <text evidence="2">The sequence shown here is derived from an EMBL/GenBank/DDBJ whole genome shotgun (WGS) entry which is preliminary data.</text>
</comment>
<dbReference type="InterPro" id="IPR050179">
    <property type="entry name" value="Trans_hexapeptide_repeat"/>
</dbReference>
<dbReference type="PANTHER" id="PTHR43300">
    <property type="entry name" value="ACETYLTRANSFERASE"/>
    <property type="match status" value="1"/>
</dbReference>
<name>A0A7U8GR81_NEPCE</name>
<dbReference type="InterPro" id="IPR011004">
    <property type="entry name" value="Trimer_LpxA-like_sf"/>
</dbReference>
<proteinExistence type="inferred from homology"/>
<accession>A0A7U8GR81</accession>
<reference evidence="2 3" key="1">
    <citation type="submission" date="2006-02" db="EMBL/GenBank/DDBJ databases">
        <authorList>
            <person name="Pinhassi J."/>
            <person name="Pedros-Alio C."/>
            <person name="Ferriera S."/>
            <person name="Johnson J."/>
            <person name="Kravitz S."/>
            <person name="Halpern A."/>
            <person name="Remington K."/>
            <person name="Beeson K."/>
            <person name="Tran B."/>
            <person name="Rogers Y.-H."/>
            <person name="Friedman R."/>
            <person name="Venter J.C."/>
        </authorList>
    </citation>
    <scope>NUCLEOTIDE SEQUENCE [LARGE SCALE GENOMIC DNA]</scope>
    <source>
        <strain evidence="2 3">MED92</strain>
    </source>
</reference>
<keyword evidence="3" id="KW-1185">Reference proteome</keyword>
<protein>
    <recommendedName>
        <fullName evidence="4">Chloramphenicol acetyltransferase</fullName>
    </recommendedName>
</protein>
<dbReference type="InterPro" id="IPR001451">
    <property type="entry name" value="Hexapep"/>
</dbReference>
<sequence length="180" mass="19872">MKSEIVRQLLMRFHAVEVGMHSYGFLRKDALPRGTIIGRYTSIAEGLKIFRRNHPLDTFSTHPYFYNSMLGYVKLDTIPNNDENPLVIGNDVWIGANVTILPGCRIVGNGAVIGAGAVVTSDVEPFSVIAGNPAKEIGQRDVEKAMHIQGNVWWEMEPLDILDVINNKSAFEANGNGYGK</sequence>
<dbReference type="Gene3D" id="2.160.10.10">
    <property type="entry name" value="Hexapeptide repeat proteins"/>
    <property type="match status" value="1"/>
</dbReference>
<evidence type="ECO:0000313" key="3">
    <source>
        <dbReference type="Proteomes" id="UP000002171"/>
    </source>
</evidence>